<keyword evidence="4" id="KW-1185">Reference proteome</keyword>
<dbReference type="STRING" id="109280.ENSHCOP00000024396"/>
<organism evidence="3 4">
    <name type="scientific">Hippocampus comes</name>
    <name type="common">Tiger tail seahorse</name>
    <dbReference type="NCBI Taxonomy" id="109280"/>
    <lineage>
        <taxon>Eukaryota</taxon>
        <taxon>Metazoa</taxon>
        <taxon>Chordata</taxon>
        <taxon>Craniata</taxon>
        <taxon>Vertebrata</taxon>
        <taxon>Euteleostomi</taxon>
        <taxon>Actinopterygii</taxon>
        <taxon>Neopterygii</taxon>
        <taxon>Teleostei</taxon>
        <taxon>Neoteleostei</taxon>
        <taxon>Acanthomorphata</taxon>
        <taxon>Syngnathiaria</taxon>
        <taxon>Syngnathiformes</taxon>
        <taxon>Syngnathoidei</taxon>
        <taxon>Syngnathidae</taxon>
        <taxon>Hippocampus</taxon>
    </lineage>
</organism>
<dbReference type="GeneTree" id="ENSGT00940000180979"/>
<evidence type="ECO:0000313" key="3">
    <source>
        <dbReference type="Ensembl" id="ENSHCOP00000024396.1"/>
    </source>
</evidence>
<evidence type="ECO:0000313" key="4">
    <source>
        <dbReference type="Proteomes" id="UP000264820"/>
    </source>
</evidence>
<dbReference type="Pfam" id="PF18440">
    <property type="entry name" value="GlcNAc-1_reg"/>
    <property type="match status" value="1"/>
</dbReference>
<reference evidence="3" key="2">
    <citation type="submission" date="2025-09" db="UniProtKB">
        <authorList>
            <consortium name="Ensembl"/>
        </authorList>
    </citation>
    <scope>IDENTIFICATION</scope>
</reference>
<feature type="domain" description="N-acetylglucosamine-1-phosphotransferase subunit alpha/beta regulatory" evidence="2">
    <location>
        <begin position="215"/>
        <end position="303"/>
    </location>
</feature>
<name>A0A3Q3DZE3_HIPCM</name>
<dbReference type="Pfam" id="PF17101">
    <property type="entry name" value="Stealth_CR1"/>
    <property type="match status" value="1"/>
</dbReference>
<dbReference type="Proteomes" id="UP000264820">
    <property type="component" value="Unplaced"/>
</dbReference>
<dbReference type="Ensembl" id="ENSHCOT00000026387.1">
    <property type="protein sequence ID" value="ENSHCOP00000024396.1"/>
    <property type="gene ID" value="ENSHCOG00000013689.1"/>
</dbReference>
<proteinExistence type="predicted"/>
<feature type="domain" description="Stealth protein CR1 conserved region 1" evidence="1">
    <location>
        <begin position="75"/>
        <end position="93"/>
    </location>
</feature>
<dbReference type="AlphaFoldDB" id="A0A3Q3DZE3"/>
<accession>A0A3Q3DZE3</accession>
<dbReference type="InterPro" id="IPR031358">
    <property type="entry name" value="Stealth_CR1"/>
</dbReference>
<reference evidence="3" key="1">
    <citation type="submission" date="2025-08" db="UniProtKB">
        <authorList>
            <consortium name="Ensembl"/>
        </authorList>
    </citation>
    <scope>IDENTIFICATION</scope>
</reference>
<sequence>MAGGRKVRRLFRRLPYICLRRRYKIVACCAALILVMLRLHHMAEVSRLWLRWPKMSVSIYLKASCRKLSECTPIPIDLVYTWVNGTDVSLQRDLMVAKKQLDAEEALLRFMKNGKKYVKPECPLSQCIVAPMVALNPGLPANMTTRELPSVLPSFSPAKALLQFTKPLQPSNTVSVVVFHSRADAEKALAAYVVSQHGITAWLLCCVFQTTDKEAPGLIQMETLAYLTGFPQSYKVSEMLRGKLSPTVKSRITAFELYPDAGIALLSLKMPQDFSFLLQLAKNSRLKLDGKKLAISPVYLFWDMRAIAEVVRHYNTC</sequence>
<dbReference type="InterPro" id="IPR041536">
    <property type="entry name" value="GNPTAB_reg"/>
</dbReference>
<evidence type="ECO:0000259" key="1">
    <source>
        <dbReference type="Pfam" id="PF17101"/>
    </source>
</evidence>
<evidence type="ECO:0000259" key="2">
    <source>
        <dbReference type="Pfam" id="PF18440"/>
    </source>
</evidence>
<protein>
    <submittedName>
        <fullName evidence="3">Uncharacterized protein</fullName>
    </submittedName>
</protein>